<evidence type="ECO:0000259" key="1">
    <source>
        <dbReference type="PROSITE" id="PS50943"/>
    </source>
</evidence>
<accession>A0ABT9AV71</accession>
<sequence length="86" mass="9718">MISTQKNFIVKNINLEIGDFIRKTRLKNGLTGAQLGKLVGVSQQQISRYERGSNGLSLPDLIFILSIMNASFSDFVSYSSYLKWEK</sequence>
<dbReference type="CDD" id="cd00093">
    <property type="entry name" value="HTH_XRE"/>
    <property type="match status" value="1"/>
</dbReference>
<organism evidence="2 3">
    <name type="scientific">Providencia huashanensis</name>
    <dbReference type="NCBI Taxonomy" id="3037798"/>
    <lineage>
        <taxon>Bacteria</taxon>
        <taxon>Pseudomonadati</taxon>
        <taxon>Pseudomonadota</taxon>
        <taxon>Gammaproteobacteria</taxon>
        <taxon>Enterobacterales</taxon>
        <taxon>Morganellaceae</taxon>
        <taxon>Providencia</taxon>
    </lineage>
</organism>
<proteinExistence type="predicted"/>
<dbReference type="Pfam" id="PF01381">
    <property type="entry name" value="HTH_3"/>
    <property type="match status" value="1"/>
</dbReference>
<evidence type="ECO:0000313" key="2">
    <source>
        <dbReference type="EMBL" id="MDO7858564.1"/>
    </source>
</evidence>
<evidence type="ECO:0000313" key="3">
    <source>
        <dbReference type="Proteomes" id="UP001176478"/>
    </source>
</evidence>
<dbReference type="InterPro" id="IPR001387">
    <property type="entry name" value="Cro/C1-type_HTH"/>
</dbReference>
<dbReference type="Gene3D" id="1.10.260.40">
    <property type="entry name" value="lambda repressor-like DNA-binding domains"/>
    <property type="match status" value="1"/>
</dbReference>
<dbReference type="Proteomes" id="UP001176478">
    <property type="component" value="Unassembled WGS sequence"/>
</dbReference>
<reference evidence="2" key="1">
    <citation type="submission" date="2023-07" db="EMBL/GenBank/DDBJ databases">
        <authorList>
            <person name="Yang W."/>
            <person name="Chen J."/>
            <person name="Ji P."/>
            <person name="Hu F."/>
        </authorList>
    </citation>
    <scope>NUCLEOTIDE SEQUENCE</scope>
    <source>
        <strain evidence="2">CRE-138-0111</strain>
    </source>
</reference>
<dbReference type="SUPFAM" id="SSF47413">
    <property type="entry name" value="lambda repressor-like DNA-binding domains"/>
    <property type="match status" value="1"/>
</dbReference>
<keyword evidence="3" id="KW-1185">Reference proteome</keyword>
<dbReference type="SMART" id="SM00530">
    <property type="entry name" value="HTH_XRE"/>
    <property type="match status" value="1"/>
</dbReference>
<protein>
    <submittedName>
        <fullName evidence="2">Helix-turn-helix transcriptional regulator</fullName>
    </submittedName>
</protein>
<dbReference type="InterPro" id="IPR010982">
    <property type="entry name" value="Lambda_DNA-bd_dom_sf"/>
</dbReference>
<dbReference type="EMBL" id="JAUQTG010000015">
    <property type="protein sequence ID" value="MDO7858564.1"/>
    <property type="molecule type" value="Genomic_DNA"/>
</dbReference>
<name>A0ABT9AV71_9GAMM</name>
<feature type="domain" description="HTH cro/C1-type" evidence="1">
    <location>
        <begin position="21"/>
        <end position="75"/>
    </location>
</feature>
<gene>
    <name evidence="2" type="ORF">Q5E86_19925</name>
</gene>
<reference evidence="2" key="2">
    <citation type="journal article" date="2024" name="Int. J. Antimicrob. Agents">
        <title>Identification of a novel Providencia species showing multi-drug-resistant in three patients with hospital-acquired infection.</title>
        <authorList>
            <person name="Yang W."/>
            <person name="Chen J."/>
            <person name="Yang F."/>
            <person name="Ji P."/>
            <person name="Shen S."/>
            <person name="Yin D."/>
            <person name="Hu F."/>
        </authorList>
    </citation>
    <scope>NUCLEOTIDE SEQUENCE</scope>
    <source>
        <strain evidence="2">CRE-138-0111</strain>
    </source>
</reference>
<dbReference type="PROSITE" id="PS50943">
    <property type="entry name" value="HTH_CROC1"/>
    <property type="match status" value="1"/>
</dbReference>
<comment type="caution">
    <text evidence="2">The sequence shown here is derived from an EMBL/GenBank/DDBJ whole genome shotgun (WGS) entry which is preliminary data.</text>
</comment>